<protein>
    <submittedName>
        <fullName evidence="1">Outer membrane efflux protein</fullName>
    </submittedName>
</protein>
<proteinExistence type="predicted"/>
<dbReference type="GO" id="GO:0015562">
    <property type="term" value="F:efflux transmembrane transporter activity"/>
    <property type="evidence" value="ECO:0007669"/>
    <property type="project" value="InterPro"/>
</dbReference>
<dbReference type="RefSeq" id="WP_073305976.1">
    <property type="nucleotide sequence ID" value="NZ_FRAW01000037.1"/>
</dbReference>
<dbReference type="AlphaFoldDB" id="A0A1M6Y4D3"/>
<dbReference type="EMBL" id="FRAW01000037">
    <property type="protein sequence ID" value="SHL13067.1"/>
    <property type="molecule type" value="Genomic_DNA"/>
</dbReference>
<evidence type="ECO:0000313" key="1">
    <source>
        <dbReference type="EMBL" id="SHL13067.1"/>
    </source>
</evidence>
<organism evidence="1 2">
    <name type="scientific">Fibrobacter intestinalis</name>
    <dbReference type="NCBI Taxonomy" id="28122"/>
    <lineage>
        <taxon>Bacteria</taxon>
        <taxon>Pseudomonadati</taxon>
        <taxon>Fibrobacterota</taxon>
        <taxon>Fibrobacteria</taxon>
        <taxon>Fibrobacterales</taxon>
        <taxon>Fibrobacteraceae</taxon>
        <taxon>Fibrobacter</taxon>
    </lineage>
</organism>
<gene>
    <name evidence="1" type="ORF">SAMN05720469_13724</name>
</gene>
<reference evidence="2" key="1">
    <citation type="submission" date="2016-11" db="EMBL/GenBank/DDBJ databases">
        <authorList>
            <person name="Varghese N."/>
            <person name="Submissions S."/>
        </authorList>
    </citation>
    <scope>NUCLEOTIDE SEQUENCE [LARGE SCALE GENOMIC DNA]</scope>
    <source>
        <strain evidence="2">UWOS</strain>
    </source>
</reference>
<dbReference type="SUPFAM" id="SSF56954">
    <property type="entry name" value="Outer membrane efflux proteins (OEP)"/>
    <property type="match status" value="1"/>
</dbReference>
<dbReference type="Proteomes" id="UP000184275">
    <property type="component" value="Unassembled WGS sequence"/>
</dbReference>
<accession>A0A1M6Y4D3</accession>
<name>A0A1M6Y4D3_9BACT</name>
<sequence length="435" mass="50035">MRFSVWGLVLSVSAFATPLTWEKLIASAENDPVLQASGKKQSAIAHRSGTKLWDDLELEYTLDGFGFMEHDFELKIKPKAFGEGSADDAYWKSQAEYQRAHQNLDRALVLYERYEHALRFVKWQQILHLHLQLSQIAADRIEVLHAQSGSEEFRLQDLVSALEEQVSISAKLVADSNAIRDSKMKLLSWVEGYDEVDIDSTFLPSIEELKKILTEMSLNAERYSEVATARAKWAVDEKRAEQETASDRNYISKIGVGYKYVHGRYKYKWITKECSGSSCVEEWQLQRTDDDRRTQDKFYASIAVRLPFFSNDNSGNLKRQIDVLESERDYQKTKRDVSQKVERRREEILGLITQREVQQKFVEQVDQGALFEDFANRAGNDPLLLLRAKQSSVESQLKIVELDDNIFTVYLDLLFQTGSLGRTDVNNHLKAGPEK</sequence>
<keyword evidence="2" id="KW-1185">Reference proteome</keyword>
<evidence type="ECO:0000313" key="2">
    <source>
        <dbReference type="Proteomes" id="UP000184275"/>
    </source>
</evidence>